<keyword evidence="2 4" id="KW-0474">Menaquinone biosynthesis</keyword>
<dbReference type="PANTHER" id="PTHR37690">
    <property type="entry name" value="CHORISMATE DEHYDRATASE"/>
    <property type="match status" value="1"/>
</dbReference>
<evidence type="ECO:0000256" key="2">
    <source>
        <dbReference type="ARBA" id="ARBA00022428"/>
    </source>
</evidence>
<organism evidence="5 6">
    <name type="scientific">Streptomyces luteosporeus</name>
    <dbReference type="NCBI Taxonomy" id="173856"/>
    <lineage>
        <taxon>Bacteria</taxon>
        <taxon>Bacillati</taxon>
        <taxon>Actinomycetota</taxon>
        <taxon>Actinomycetes</taxon>
        <taxon>Kitasatosporales</taxon>
        <taxon>Streptomycetaceae</taxon>
        <taxon>Streptomyces</taxon>
    </lineage>
</organism>
<comment type="pathway">
    <text evidence="1 4">Quinol/quinone metabolism; menaquinone biosynthesis.</text>
</comment>
<name>A0ABP6GL45_9ACTN</name>
<accession>A0ABP6GL45</accession>
<dbReference type="InterPro" id="IPR030868">
    <property type="entry name" value="MqnA"/>
</dbReference>
<dbReference type="PANTHER" id="PTHR37690:SF1">
    <property type="entry name" value="CHORISMATE DEHYDRATASE"/>
    <property type="match status" value="1"/>
</dbReference>
<dbReference type="InterPro" id="IPR003773">
    <property type="entry name" value="Menaquinone_biosynth"/>
</dbReference>
<evidence type="ECO:0000313" key="6">
    <source>
        <dbReference type="Proteomes" id="UP001500886"/>
    </source>
</evidence>
<keyword evidence="3 4" id="KW-0456">Lyase</keyword>
<dbReference type="Gene3D" id="3.40.190.10">
    <property type="entry name" value="Periplasmic binding protein-like II"/>
    <property type="match status" value="2"/>
</dbReference>
<comment type="similarity">
    <text evidence="4">Belongs to the MqnA/MqnD family. MqnA subfamily.</text>
</comment>
<dbReference type="Proteomes" id="UP001500886">
    <property type="component" value="Unassembled WGS sequence"/>
</dbReference>
<dbReference type="EC" id="4.2.1.151" evidence="4"/>
<dbReference type="Pfam" id="PF02621">
    <property type="entry name" value="VitK2_biosynth"/>
    <property type="match status" value="1"/>
</dbReference>
<dbReference type="CDD" id="cd13634">
    <property type="entry name" value="PBP2_Sco4506"/>
    <property type="match status" value="1"/>
</dbReference>
<proteinExistence type="inferred from homology"/>
<keyword evidence="6" id="KW-1185">Reference proteome</keyword>
<evidence type="ECO:0000313" key="5">
    <source>
        <dbReference type="EMBL" id="GAA2725449.1"/>
    </source>
</evidence>
<dbReference type="EMBL" id="BAAASL010000030">
    <property type="protein sequence ID" value="GAA2725449.1"/>
    <property type="molecule type" value="Genomic_DNA"/>
</dbReference>
<reference evidence="6" key="1">
    <citation type="journal article" date="2019" name="Int. J. Syst. Evol. Microbiol.">
        <title>The Global Catalogue of Microorganisms (GCM) 10K type strain sequencing project: providing services to taxonomists for standard genome sequencing and annotation.</title>
        <authorList>
            <consortium name="The Broad Institute Genomics Platform"/>
            <consortium name="The Broad Institute Genome Sequencing Center for Infectious Disease"/>
            <person name="Wu L."/>
            <person name="Ma J."/>
        </authorList>
    </citation>
    <scope>NUCLEOTIDE SEQUENCE [LARGE SCALE GENOMIC DNA]</scope>
    <source>
        <strain evidence="6">JCM 4542</strain>
    </source>
</reference>
<sequence length="296" mass="32069">MGHIAFLNCLPLLWGLARTGSLLDLDLTTGHPARLGAALLSGELDIGPVSLADYLGNTDRLVALPDIAIGSDGPVMSCLIVSRVPLAELDGRTVSLCSTSRTSVRLARLLLRKRIGVEPRYRVRPPDLRVMLSGADAAVLIGDPALRAALLRPAPAGVEVHDLGRLWREWTGLPFVFALFAARRELVERDPATVREVHAQLLAARDLGLREVDRLCGRAARWEPFDAATLRHYFTRALDYGLGPRQLLGIAQFTRLAGGPDAGFPADAPLDLLERADTAPGSPGWLPRRNNNVIVE</sequence>
<comment type="caution">
    <text evidence="5">The sequence shown here is derived from an EMBL/GenBank/DDBJ whole genome shotgun (WGS) entry which is preliminary data.</text>
</comment>
<evidence type="ECO:0000256" key="1">
    <source>
        <dbReference type="ARBA" id="ARBA00004863"/>
    </source>
</evidence>
<gene>
    <name evidence="4" type="primary">mqnA</name>
    <name evidence="5" type="ORF">GCM10010315_57550</name>
</gene>
<comment type="catalytic activity">
    <reaction evidence="4">
        <text>chorismate = 3-[(1-carboxyvinyl)-oxy]benzoate + H2O</text>
        <dbReference type="Rhea" id="RHEA:40051"/>
        <dbReference type="ChEBI" id="CHEBI:15377"/>
        <dbReference type="ChEBI" id="CHEBI:29748"/>
        <dbReference type="ChEBI" id="CHEBI:76981"/>
        <dbReference type="EC" id="4.2.1.151"/>
    </reaction>
</comment>
<protein>
    <recommendedName>
        <fullName evidence="4">Chorismate dehydratase</fullName>
        <ecNumber evidence="4">4.2.1.151</ecNumber>
    </recommendedName>
    <alternativeName>
        <fullName evidence="4">Menaquinone biosynthetic enzyme MqnA</fullName>
    </alternativeName>
</protein>
<evidence type="ECO:0000256" key="3">
    <source>
        <dbReference type="ARBA" id="ARBA00023239"/>
    </source>
</evidence>
<dbReference type="HAMAP" id="MF_00995">
    <property type="entry name" value="MqnA"/>
    <property type="match status" value="1"/>
</dbReference>
<dbReference type="SUPFAM" id="SSF53850">
    <property type="entry name" value="Periplasmic binding protein-like II"/>
    <property type="match status" value="1"/>
</dbReference>
<evidence type="ECO:0000256" key="4">
    <source>
        <dbReference type="HAMAP-Rule" id="MF_00995"/>
    </source>
</evidence>
<comment type="function">
    <text evidence="4">Catalyzes the dehydration of chorismate into 3-[(1-carboxyvinyl)oxy]benzoate, a step in the biosynthesis of menaquinone (MK, vitamin K2).</text>
</comment>